<dbReference type="Proteomes" id="UP000001449">
    <property type="component" value="Chromosome 6"/>
</dbReference>
<dbReference type="GO" id="GO:0070588">
    <property type="term" value="P:calcium ion transmembrane transport"/>
    <property type="evidence" value="ECO:0000318"/>
    <property type="project" value="GO_Central"/>
</dbReference>
<protein>
    <recommendedName>
        <fullName evidence="6">GDT1 family protein</fullName>
    </recommendedName>
</protein>
<dbReference type="HOGENOM" id="CLU_040186_1_2_1"/>
<keyword evidence="5 6" id="KW-0472">Membrane</keyword>
<dbReference type="Pfam" id="PF01169">
    <property type="entry name" value="GDT1"/>
    <property type="match status" value="2"/>
</dbReference>
<dbReference type="GeneID" id="7448627"/>
<dbReference type="PANTHER" id="PTHR12608:SF6">
    <property type="entry name" value="PROTEIN PAM71, CHLOROPLASTIC"/>
    <property type="match status" value="1"/>
</dbReference>
<feature type="transmembrane region" description="Helical" evidence="6">
    <location>
        <begin position="32"/>
        <end position="56"/>
    </location>
</feature>
<dbReference type="PROSITE" id="PS01214">
    <property type="entry name" value="UPF0016"/>
    <property type="match status" value="1"/>
</dbReference>
<feature type="transmembrane region" description="Helical" evidence="6">
    <location>
        <begin position="6"/>
        <end position="25"/>
    </location>
</feature>
<keyword evidence="8" id="KW-1185">Reference proteome</keyword>
<dbReference type="RefSeq" id="XP_002291438.1">
    <property type="nucleotide sequence ID" value="XM_002291402.1"/>
</dbReference>
<dbReference type="eggNOG" id="KOG2881">
    <property type="taxonomic scope" value="Eukaryota"/>
</dbReference>
<dbReference type="PaxDb" id="35128-Thaps18109"/>
<dbReference type="KEGG" id="tps:THAPSDRAFT_18109"/>
<comment type="similarity">
    <text evidence="2 6">Belongs to the GDT1 family.</text>
</comment>
<dbReference type="InterPro" id="IPR049555">
    <property type="entry name" value="GDT1-like_CS"/>
</dbReference>
<feature type="non-terminal residue" evidence="7">
    <location>
        <position position="1"/>
    </location>
</feature>
<evidence type="ECO:0000256" key="3">
    <source>
        <dbReference type="ARBA" id="ARBA00022692"/>
    </source>
</evidence>
<evidence type="ECO:0000256" key="2">
    <source>
        <dbReference type="ARBA" id="ARBA00009190"/>
    </source>
</evidence>
<reference evidence="7 8" key="1">
    <citation type="journal article" date="2004" name="Science">
        <title>The genome of the diatom Thalassiosira pseudonana: ecology, evolution, and metabolism.</title>
        <authorList>
            <person name="Armbrust E.V."/>
            <person name="Berges J.A."/>
            <person name="Bowler C."/>
            <person name="Green B.R."/>
            <person name="Martinez D."/>
            <person name="Putnam N.H."/>
            <person name="Zhou S."/>
            <person name="Allen A.E."/>
            <person name="Apt K.E."/>
            <person name="Bechner M."/>
            <person name="Brzezinski M.A."/>
            <person name="Chaal B.K."/>
            <person name="Chiovitti A."/>
            <person name="Davis A.K."/>
            <person name="Demarest M.S."/>
            <person name="Detter J.C."/>
            <person name="Glavina T."/>
            <person name="Goodstein D."/>
            <person name="Hadi M.Z."/>
            <person name="Hellsten U."/>
            <person name="Hildebrand M."/>
            <person name="Jenkins B.D."/>
            <person name="Jurka J."/>
            <person name="Kapitonov V.V."/>
            <person name="Kroger N."/>
            <person name="Lau W.W."/>
            <person name="Lane T.W."/>
            <person name="Larimer F.W."/>
            <person name="Lippmeier J.C."/>
            <person name="Lucas S."/>
            <person name="Medina M."/>
            <person name="Montsant A."/>
            <person name="Obornik M."/>
            <person name="Parker M.S."/>
            <person name="Palenik B."/>
            <person name="Pazour G.J."/>
            <person name="Richardson P.M."/>
            <person name="Rynearson T.A."/>
            <person name="Saito M.A."/>
            <person name="Schwartz D.C."/>
            <person name="Thamatrakoln K."/>
            <person name="Valentin K."/>
            <person name="Vardi A."/>
            <person name="Wilkerson F.P."/>
            <person name="Rokhsar D.S."/>
        </authorList>
    </citation>
    <scope>NUCLEOTIDE SEQUENCE [LARGE SCALE GENOMIC DNA]</scope>
    <source>
        <strain evidence="7 8">CCMP1335</strain>
    </source>
</reference>
<feature type="transmembrane region" description="Helical" evidence="6">
    <location>
        <begin position="188"/>
        <end position="207"/>
    </location>
</feature>
<reference evidence="7 8" key="2">
    <citation type="journal article" date="2008" name="Nature">
        <title>The Phaeodactylum genome reveals the evolutionary history of diatom genomes.</title>
        <authorList>
            <person name="Bowler C."/>
            <person name="Allen A.E."/>
            <person name="Badger J.H."/>
            <person name="Grimwood J."/>
            <person name="Jabbari K."/>
            <person name="Kuo A."/>
            <person name="Maheswari U."/>
            <person name="Martens C."/>
            <person name="Maumus F."/>
            <person name="Otillar R.P."/>
            <person name="Rayko E."/>
            <person name="Salamov A."/>
            <person name="Vandepoele K."/>
            <person name="Beszteri B."/>
            <person name="Gruber A."/>
            <person name="Heijde M."/>
            <person name="Katinka M."/>
            <person name="Mock T."/>
            <person name="Valentin K."/>
            <person name="Verret F."/>
            <person name="Berges J.A."/>
            <person name="Brownlee C."/>
            <person name="Cadoret J.P."/>
            <person name="Chiovitti A."/>
            <person name="Choi C.J."/>
            <person name="Coesel S."/>
            <person name="De Martino A."/>
            <person name="Detter J.C."/>
            <person name="Durkin C."/>
            <person name="Falciatore A."/>
            <person name="Fournet J."/>
            <person name="Haruta M."/>
            <person name="Huysman M.J."/>
            <person name="Jenkins B.D."/>
            <person name="Jiroutova K."/>
            <person name="Jorgensen R.E."/>
            <person name="Joubert Y."/>
            <person name="Kaplan A."/>
            <person name="Kroger N."/>
            <person name="Kroth P.G."/>
            <person name="La Roche J."/>
            <person name="Lindquist E."/>
            <person name="Lommer M."/>
            <person name="Martin-Jezequel V."/>
            <person name="Lopez P.J."/>
            <person name="Lucas S."/>
            <person name="Mangogna M."/>
            <person name="McGinnis K."/>
            <person name="Medlin L.K."/>
            <person name="Montsant A."/>
            <person name="Oudot-Le Secq M.P."/>
            <person name="Napoli C."/>
            <person name="Obornik M."/>
            <person name="Parker M.S."/>
            <person name="Petit J.L."/>
            <person name="Porcel B.M."/>
            <person name="Poulsen N."/>
            <person name="Robison M."/>
            <person name="Rychlewski L."/>
            <person name="Rynearson T.A."/>
            <person name="Schmutz J."/>
            <person name="Shapiro H."/>
            <person name="Siaut M."/>
            <person name="Stanley M."/>
            <person name="Sussman M.R."/>
            <person name="Taylor A.R."/>
            <person name="Vardi A."/>
            <person name="von Dassow P."/>
            <person name="Vyverman W."/>
            <person name="Willis A."/>
            <person name="Wyrwicz L.S."/>
            <person name="Rokhsar D.S."/>
            <person name="Weissenbach J."/>
            <person name="Armbrust E.V."/>
            <person name="Green B.R."/>
            <person name="Van de Peer Y."/>
            <person name="Grigoriev I.V."/>
        </authorList>
    </citation>
    <scope>NUCLEOTIDE SEQUENCE [LARGE SCALE GENOMIC DNA]</scope>
    <source>
        <strain evidence="7 8">CCMP1335</strain>
    </source>
</reference>
<dbReference type="GO" id="GO:0032472">
    <property type="term" value="P:Golgi calcium ion transport"/>
    <property type="evidence" value="ECO:0000318"/>
    <property type="project" value="GO_Central"/>
</dbReference>
<name>B8C5Q1_THAPS</name>
<dbReference type="GO" id="GO:0005794">
    <property type="term" value="C:Golgi apparatus"/>
    <property type="evidence" value="ECO:0000318"/>
    <property type="project" value="GO_Central"/>
</dbReference>
<dbReference type="GO" id="GO:0016020">
    <property type="term" value="C:membrane"/>
    <property type="evidence" value="ECO:0007669"/>
    <property type="project" value="UniProtKB-SubCell"/>
</dbReference>
<evidence type="ECO:0000256" key="4">
    <source>
        <dbReference type="ARBA" id="ARBA00022989"/>
    </source>
</evidence>
<feature type="non-terminal residue" evidence="7">
    <location>
        <position position="208"/>
    </location>
</feature>
<evidence type="ECO:0000256" key="6">
    <source>
        <dbReference type="RuleBase" id="RU365102"/>
    </source>
</evidence>
<dbReference type="OMA" id="HAIACAM"/>
<keyword evidence="4 6" id="KW-1133">Transmembrane helix</keyword>
<proteinExistence type="inferred from homology"/>
<comment type="caution">
    <text evidence="6">Lacks conserved residue(s) required for the propagation of feature annotation.</text>
</comment>
<dbReference type="GO" id="GO:0015085">
    <property type="term" value="F:calcium ion transmembrane transporter activity"/>
    <property type="evidence" value="ECO:0000318"/>
    <property type="project" value="GO_Central"/>
</dbReference>
<dbReference type="InParanoid" id="B8C5Q1"/>
<comment type="subcellular location">
    <subcellularLocation>
        <location evidence="1 6">Membrane</location>
        <topology evidence="1 6">Multi-pass membrane protein</topology>
    </subcellularLocation>
</comment>
<dbReference type="InterPro" id="IPR001727">
    <property type="entry name" value="GDT1-like"/>
</dbReference>
<feature type="transmembrane region" description="Helical" evidence="6">
    <location>
        <begin position="158"/>
        <end position="181"/>
    </location>
</feature>
<dbReference type="AlphaFoldDB" id="B8C5Q1"/>
<accession>B8C5Q1</accession>
<dbReference type="GO" id="GO:0032468">
    <property type="term" value="P:Golgi calcium ion homeostasis"/>
    <property type="evidence" value="ECO:0000318"/>
    <property type="project" value="GO_Central"/>
</dbReference>
<keyword evidence="3 6" id="KW-0812">Transmembrane</keyword>
<evidence type="ECO:0000313" key="8">
    <source>
        <dbReference type="Proteomes" id="UP000001449"/>
    </source>
</evidence>
<evidence type="ECO:0000256" key="5">
    <source>
        <dbReference type="ARBA" id="ARBA00023136"/>
    </source>
</evidence>
<gene>
    <name evidence="7" type="ORF">THAPSDRAFT_18109</name>
</gene>
<dbReference type="GO" id="GO:0005384">
    <property type="term" value="F:manganese ion transmembrane transporter activity"/>
    <property type="evidence" value="ECO:0000318"/>
    <property type="project" value="GO_Central"/>
</dbReference>
<sequence length="208" mass="21302">GFYQAFSLVFLSEIGDKTFFVAALLAAKLSRFISFVGSLGALAVMTVISVIIGQVFHAVPAGIANGVPLDDVAAVLAFTYFGIKILSEAFESDDGGTSAMDEEFEDAEETVEGSDTITKSSAGAQIASIFALVFAAEFGDRSFLATIALSAAQNPVSVALGAIAAHAVATGIAVVGGAYISKYVSEKVIGYIGGSLFLIFAVTTAFGI</sequence>
<evidence type="ECO:0000256" key="1">
    <source>
        <dbReference type="ARBA" id="ARBA00004141"/>
    </source>
</evidence>
<organism evidence="7 8">
    <name type="scientific">Thalassiosira pseudonana</name>
    <name type="common">Marine diatom</name>
    <name type="synonym">Cyclotella nana</name>
    <dbReference type="NCBI Taxonomy" id="35128"/>
    <lineage>
        <taxon>Eukaryota</taxon>
        <taxon>Sar</taxon>
        <taxon>Stramenopiles</taxon>
        <taxon>Ochrophyta</taxon>
        <taxon>Bacillariophyta</taxon>
        <taxon>Coscinodiscophyceae</taxon>
        <taxon>Thalassiosirophycidae</taxon>
        <taxon>Thalassiosirales</taxon>
        <taxon>Thalassiosiraceae</taxon>
        <taxon>Thalassiosira</taxon>
    </lineage>
</organism>
<evidence type="ECO:0000313" key="7">
    <source>
        <dbReference type="EMBL" id="EED91545.1"/>
    </source>
</evidence>
<dbReference type="EMBL" id="CM000643">
    <property type="protein sequence ID" value="EED91545.1"/>
    <property type="molecule type" value="Genomic_DNA"/>
</dbReference>
<dbReference type="GO" id="GO:0071421">
    <property type="term" value="P:manganese ion transmembrane transport"/>
    <property type="evidence" value="ECO:0000318"/>
    <property type="project" value="GO_Central"/>
</dbReference>
<dbReference type="PANTHER" id="PTHR12608">
    <property type="entry name" value="TRANSMEMBRANE PROTEIN HTP-1 RELATED"/>
    <property type="match status" value="1"/>
</dbReference>